<keyword evidence="3" id="KW-0238">DNA-binding</keyword>
<keyword evidence="7" id="KW-1185">Reference proteome</keyword>
<evidence type="ECO:0000256" key="1">
    <source>
        <dbReference type="ARBA" id="ARBA00022491"/>
    </source>
</evidence>
<dbReference type="InterPro" id="IPR047057">
    <property type="entry name" value="MerR_fam"/>
</dbReference>
<dbReference type="InterPro" id="IPR010499">
    <property type="entry name" value="AraC_E-bd"/>
</dbReference>
<reference evidence="7" key="1">
    <citation type="submission" date="2021-07" db="EMBL/GenBank/DDBJ databases">
        <title>Complete genome sequencing of a Clostridium isolate.</title>
        <authorList>
            <person name="Ueki A."/>
            <person name="Tonouchi A."/>
        </authorList>
    </citation>
    <scope>NUCLEOTIDE SEQUENCE [LARGE SCALE GENOMIC DNA]</scope>
    <source>
        <strain evidence="7">C5S11</strain>
    </source>
</reference>
<organism evidence="6 7">
    <name type="scientific">Clostridium gelidum</name>
    <dbReference type="NCBI Taxonomy" id="704125"/>
    <lineage>
        <taxon>Bacteria</taxon>
        <taxon>Bacillati</taxon>
        <taxon>Bacillota</taxon>
        <taxon>Clostridia</taxon>
        <taxon>Eubacteriales</taxon>
        <taxon>Clostridiaceae</taxon>
        <taxon>Clostridium</taxon>
    </lineage>
</organism>
<keyword evidence="4" id="KW-0804">Transcription</keyword>
<evidence type="ECO:0000259" key="5">
    <source>
        <dbReference type="PROSITE" id="PS50937"/>
    </source>
</evidence>
<evidence type="ECO:0000256" key="3">
    <source>
        <dbReference type="ARBA" id="ARBA00023125"/>
    </source>
</evidence>
<dbReference type="Pfam" id="PF06445">
    <property type="entry name" value="GyrI-like"/>
    <property type="match status" value="1"/>
</dbReference>
<evidence type="ECO:0000313" key="7">
    <source>
        <dbReference type="Proteomes" id="UP000824633"/>
    </source>
</evidence>
<proteinExistence type="predicted"/>
<dbReference type="InterPro" id="IPR000551">
    <property type="entry name" value="MerR-type_HTH_dom"/>
</dbReference>
<dbReference type="SUPFAM" id="SSF46955">
    <property type="entry name" value="Putative DNA-binding domain"/>
    <property type="match status" value="1"/>
</dbReference>
<evidence type="ECO:0000313" key="6">
    <source>
        <dbReference type="EMBL" id="BCZ47388.1"/>
    </source>
</evidence>
<name>A0ABM7T8H9_9CLOT</name>
<dbReference type="Gene3D" id="1.10.1660.10">
    <property type="match status" value="1"/>
</dbReference>
<dbReference type="SUPFAM" id="SSF55136">
    <property type="entry name" value="Probable bacterial effector-binding domain"/>
    <property type="match status" value="1"/>
</dbReference>
<dbReference type="InterPro" id="IPR011256">
    <property type="entry name" value="Reg_factor_effector_dom_sf"/>
</dbReference>
<dbReference type="PANTHER" id="PTHR30204:SF69">
    <property type="entry name" value="MERR-FAMILY TRANSCRIPTIONAL REGULATOR"/>
    <property type="match status" value="1"/>
</dbReference>
<accession>A0ABM7T8H9</accession>
<keyword evidence="1" id="KW-0678">Repressor</keyword>
<evidence type="ECO:0000256" key="2">
    <source>
        <dbReference type="ARBA" id="ARBA00023015"/>
    </source>
</evidence>
<sequence length="266" mass="30913">MYSIGQLALILKVSTRTLRHYDDIDLLKPYNVNEENGYRYYTKEQISLAKNIIKLKEYGLTLEEIKEIIVNGYENNNEIIKKRLNIIEGEITRLSAMKDNLCKVLKENIIIKNKEFNCKKYEVQTVELDIINVISKRCTINIKDVGNIVGSLYEDINKNGLRIKNGHIVKYFENEYDPENADVEVCIPVESRKEGKLKINTIQKGLYVTATANSISEKGDVYENIINWVQLNHYEINGNPLEQYNVNYENGLFKIDIYYPITETVK</sequence>
<dbReference type="SMART" id="SM00871">
    <property type="entry name" value="AraC_E_bind"/>
    <property type="match status" value="1"/>
</dbReference>
<protein>
    <submittedName>
        <fullName evidence="6">MerR family transcriptional regulator</fullName>
    </submittedName>
</protein>
<dbReference type="EMBL" id="AP024849">
    <property type="protein sequence ID" value="BCZ47388.1"/>
    <property type="molecule type" value="Genomic_DNA"/>
</dbReference>
<feature type="domain" description="HTH merR-type" evidence="5">
    <location>
        <begin position="1"/>
        <end position="71"/>
    </location>
</feature>
<dbReference type="Gene3D" id="3.20.80.10">
    <property type="entry name" value="Regulatory factor, effector binding domain"/>
    <property type="match status" value="1"/>
</dbReference>
<dbReference type="SMART" id="SM00422">
    <property type="entry name" value="HTH_MERR"/>
    <property type="match status" value="1"/>
</dbReference>
<dbReference type="PROSITE" id="PS50937">
    <property type="entry name" value="HTH_MERR_2"/>
    <property type="match status" value="1"/>
</dbReference>
<dbReference type="PANTHER" id="PTHR30204">
    <property type="entry name" value="REDOX-CYCLING DRUG-SENSING TRANSCRIPTIONAL ACTIVATOR SOXR"/>
    <property type="match status" value="1"/>
</dbReference>
<dbReference type="InterPro" id="IPR029442">
    <property type="entry name" value="GyrI-like"/>
</dbReference>
<dbReference type="RefSeq" id="WP_224033729.1">
    <property type="nucleotide sequence ID" value="NZ_AP024849.1"/>
</dbReference>
<dbReference type="InterPro" id="IPR009061">
    <property type="entry name" value="DNA-bd_dom_put_sf"/>
</dbReference>
<keyword evidence="2" id="KW-0805">Transcription regulation</keyword>
<dbReference type="Proteomes" id="UP000824633">
    <property type="component" value="Chromosome"/>
</dbReference>
<gene>
    <name evidence="6" type="ORF">psyc5s11_34550</name>
</gene>
<dbReference type="Pfam" id="PF13411">
    <property type="entry name" value="MerR_1"/>
    <property type="match status" value="1"/>
</dbReference>
<evidence type="ECO:0000256" key="4">
    <source>
        <dbReference type="ARBA" id="ARBA00023163"/>
    </source>
</evidence>